<dbReference type="Proteomes" id="UP001299970">
    <property type="component" value="Unassembled WGS sequence"/>
</dbReference>
<protein>
    <submittedName>
        <fullName evidence="2">Nuclear transport factor 2 family protein</fullName>
    </submittedName>
</protein>
<sequence>MPTDIPAPVADYLKAKADDHVEAVLKNFADDAVVHDEGTNHVGASAIRDWAAERSLRSEHRSEISARYQLERTVVETHRIGAAAVVLVRVAGNFPGSPVDLHHHFTVSEDRITALTICP</sequence>
<dbReference type="InterPro" id="IPR037401">
    <property type="entry name" value="SnoaL-like"/>
</dbReference>
<evidence type="ECO:0000313" key="2">
    <source>
        <dbReference type="EMBL" id="MCH6170688.1"/>
    </source>
</evidence>
<keyword evidence="3" id="KW-1185">Reference proteome</keyword>
<feature type="domain" description="SnoaL-like" evidence="1">
    <location>
        <begin position="9"/>
        <end position="114"/>
    </location>
</feature>
<reference evidence="2 3" key="1">
    <citation type="submission" date="2022-03" db="EMBL/GenBank/DDBJ databases">
        <title>Pseudonocardia alaer sp. nov., a novel actinomycete isolated from reed forest soil.</title>
        <authorList>
            <person name="Wang L."/>
        </authorList>
    </citation>
    <scope>NUCLEOTIDE SEQUENCE [LARGE SCALE GENOMIC DNA]</scope>
    <source>
        <strain evidence="2 3">Y-16303</strain>
    </source>
</reference>
<dbReference type="RefSeq" id="WP_241041491.1">
    <property type="nucleotide sequence ID" value="NZ_BAAAJF010000060.1"/>
</dbReference>
<accession>A0ABS9TQ70</accession>
<dbReference type="Gene3D" id="3.10.450.50">
    <property type="match status" value="1"/>
</dbReference>
<organism evidence="2 3">
    <name type="scientific">Pseudonocardia alaniniphila</name>
    <dbReference type="NCBI Taxonomy" id="75291"/>
    <lineage>
        <taxon>Bacteria</taxon>
        <taxon>Bacillati</taxon>
        <taxon>Actinomycetota</taxon>
        <taxon>Actinomycetes</taxon>
        <taxon>Pseudonocardiales</taxon>
        <taxon>Pseudonocardiaceae</taxon>
        <taxon>Pseudonocardia</taxon>
    </lineage>
</organism>
<dbReference type="SUPFAM" id="SSF54427">
    <property type="entry name" value="NTF2-like"/>
    <property type="match status" value="1"/>
</dbReference>
<dbReference type="Pfam" id="PF12680">
    <property type="entry name" value="SnoaL_2"/>
    <property type="match status" value="1"/>
</dbReference>
<dbReference type="EMBL" id="JAKXMK010000035">
    <property type="protein sequence ID" value="MCH6170688.1"/>
    <property type="molecule type" value="Genomic_DNA"/>
</dbReference>
<comment type="caution">
    <text evidence="2">The sequence shown here is derived from an EMBL/GenBank/DDBJ whole genome shotgun (WGS) entry which is preliminary data.</text>
</comment>
<evidence type="ECO:0000313" key="3">
    <source>
        <dbReference type="Proteomes" id="UP001299970"/>
    </source>
</evidence>
<proteinExistence type="predicted"/>
<dbReference type="InterPro" id="IPR032710">
    <property type="entry name" value="NTF2-like_dom_sf"/>
</dbReference>
<gene>
    <name evidence="2" type="ORF">MMF94_33715</name>
</gene>
<evidence type="ECO:0000259" key="1">
    <source>
        <dbReference type="Pfam" id="PF12680"/>
    </source>
</evidence>
<name>A0ABS9TQ70_9PSEU</name>